<dbReference type="GO" id="GO:0016272">
    <property type="term" value="C:prefoldin complex"/>
    <property type="evidence" value="ECO:0007669"/>
    <property type="project" value="UniProtKB-UniRule"/>
</dbReference>
<dbReference type="GO" id="GO:0051082">
    <property type="term" value="F:unfolded protein binding"/>
    <property type="evidence" value="ECO:0007669"/>
    <property type="project" value="InterPro"/>
</dbReference>
<evidence type="ECO:0000256" key="4">
    <source>
        <dbReference type="SAM" id="Coils"/>
    </source>
</evidence>
<dbReference type="Gene3D" id="1.10.287.370">
    <property type="match status" value="1"/>
</dbReference>
<organism evidence="5">
    <name type="scientific">Alexandrium monilatum</name>
    <dbReference type="NCBI Taxonomy" id="311494"/>
    <lineage>
        <taxon>Eukaryota</taxon>
        <taxon>Sar</taxon>
        <taxon>Alveolata</taxon>
        <taxon>Dinophyceae</taxon>
        <taxon>Gonyaulacales</taxon>
        <taxon>Pyrocystaceae</taxon>
        <taxon>Alexandrium</taxon>
    </lineage>
</organism>
<name>A0A7S4PTB7_9DINO</name>
<proteinExistence type="inferred from homology"/>
<dbReference type="PANTHER" id="PTHR21100:SF9">
    <property type="entry name" value="PREFOLDIN SUBUNIT 4"/>
    <property type="match status" value="1"/>
</dbReference>
<gene>
    <name evidence="5" type="ORF">AMON00008_LOCUS609</name>
</gene>
<dbReference type="SUPFAM" id="SSF46579">
    <property type="entry name" value="Prefoldin"/>
    <property type="match status" value="1"/>
</dbReference>
<reference evidence="5" key="1">
    <citation type="submission" date="2021-01" db="EMBL/GenBank/DDBJ databases">
        <authorList>
            <person name="Corre E."/>
            <person name="Pelletier E."/>
            <person name="Niang G."/>
            <person name="Scheremetjew M."/>
            <person name="Finn R."/>
            <person name="Kale V."/>
            <person name="Holt S."/>
            <person name="Cochrane G."/>
            <person name="Meng A."/>
            <person name="Brown T."/>
            <person name="Cohen L."/>
        </authorList>
    </citation>
    <scope>NUCLEOTIDE SEQUENCE</scope>
    <source>
        <strain evidence="5">CCMP3105</strain>
    </source>
</reference>
<dbReference type="InterPro" id="IPR016661">
    <property type="entry name" value="PFDN4"/>
</dbReference>
<protein>
    <recommendedName>
        <fullName evidence="3">Prefoldin subunit 4</fullName>
    </recommendedName>
</protein>
<keyword evidence="2 3" id="KW-0143">Chaperone</keyword>
<sequence length="150" mass="17321">MAQGHFCPSRRPGIRGRCRVRTCSRMAVEQKDIEVEKDDQQRINAFSRLNLRYDELDEEIKELKKSIQTYKDATEEIEGCMEDNGIALRIGEAFTPVEEDAAIEKLSKLTEQSEVRLTECTNEIEDVKTRMDVLKKVLYSKFGTSINLEK</sequence>
<evidence type="ECO:0000256" key="3">
    <source>
        <dbReference type="PIRNR" id="PIRNR016477"/>
    </source>
</evidence>
<dbReference type="GO" id="GO:0005737">
    <property type="term" value="C:cytoplasm"/>
    <property type="evidence" value="ECO:0007669"/>
    <property type="project" value="TreeGrafter"/>
</dbReference>
<comment type="subunit">
    <text evidence="3">Heterohexamer of two PFD-alpha type and four PFD-beta type subunits.</text>
</comment>
<comment type="function">
    <text evidence="3">Binds specifically to cytosolic chaperonin (c-CPN) and transfers target proteins to it. Binds to nascent polypeptide chain and promotes folding in an environment in which there are many competing pathways for nonnative proteins.</text>
</comment>
<accession>A0A7S4PTB7</accession>
<dbReference type="GO" id="GO:0006457">
    <property type="term" value="P:protein folding"/>
    <property type="evidence" value="ECO:0007669"/>
    <property type="project" value="UniProtKB-UniRule"/>
</dbReference>
<evidence type="ECO:0000256" key="2">
    <source>
        <dbReference type="ARBA" id="ARBA00023186"/>
    </source>
</evidence>
<dbReference type="InterPro" id="IPR002777">
    <property type="entry name" value="PFD_beta-like"/>
</dbReference>
<dbReference type="PANTHER" id="PTHR21100">
    <property type="entry name" value="PREFOLDIN SUBUNIT 4"/>
    <property type="match status" value="1"/>
</dbReference>
<dbReference type="InterPro" id="IPR009053">
    <property type="entry name" value="Prefoldin"/>
</dbReference>
<dbReference type="AlphaFoldDB" id="A0A7S4PTB7"/>
<dbReference type="PIRSF" id="PIRSF016477">
    <property type="entry name" value="Prefoldin_subunit_4"/>
    <property type="match status" value="1"/>
</dbReference>
<dbReference type="Pfam" id="PF01920">
    <property type="entry name" value="Prefoldin_2"/>
    <property type="match status" value="1"/>
</dbReference>
<feature type="coiled-coil region" evidence="4">
    <location>
        <begin position="46"/>
        <end position="76"/>
    </location>
</feature>
<evidence type="ECO:0000256" key="1">
    <source>
        <dbReference type="ARBA" id="ARBA00008045"/>
    </source>
</evidence>
<dbReference type="EMBL" id="HBNR01000782">
    <property type="protein sequence ID" value="CAE4560990.1"/>
    <property type="molecule type" value="Transcribed_RNA"/>
</dbReference>
<evidence type="ECO:0000313" key="5">
    <source>
        <dbReference type="EMBL" id="CAE4560990.1"/>
    </source>
</evidence>
<keyword evidence="4" id="KW-0175">Coiled coil</keyword>
<comment type="similarity">
    <text evidence="1 3">Belongs to the prefoldin subunit beta family.</text>
</comment>
<dbReference type="CDD" id="cd23165">
    <property type="entry name" value="Prefoldin_4"/>
    <property type="match status" value="1"/>
</dbReference>